<comment type="caution">
    <text evidence="1">The sequence shown here is derived from an EMBL/GenBank/DDBJ whole genome shotgun (WGS) entry which is preliminary data.</text>
</comment>
<dbReference type="PANTHER" id="PTHR38451:SF1">
    <property type="entry name" value="TRNA (ADENINE(22)-N(1))-METHYLTRANSFERASE"/>
    <property type="match status" value="1"/>
</dbReference>
<gene>
    <name evidence="1" type="ORF">DL346_15180</name>
</gene>
<dbReference type="Gene3D" id="1.10.287.1890">
    <property type="match status" value="1"/>
</dbReference>
<dbReference type="GO" id="GO:0160105">
    <property type="term" value="F:tRNA (adenine(22)-N1)-methyltransferase activity"/>
    <property type="evidence" value="ECO:0007669"/>
    <property type="project" value="InterPro"/>
</dbReference>
<keyword evidence="2" id="KW-1185">Reference proteome</keyword>
<dbReference type="InterPro" id="IPR006901">
    <property type="entry name" value="TrmK"/>
</dbReference>
<evidence type="ECO:0000313" key="2">
    <source>
        <dbReference type="Proteomes" id="UP000249260"/>
    </source>
</evidence>
<dbReference type="EMBL" id="QLUW01000002">
    <property type="protein sequence ID" value="RAP76934.1"/>
    <property type="molecule type" value="Genomic_DNA"/>
</dbReference>
<dbReference type="PIRSF" id="PIRSF018637">
    <property type="entry name" value="TrmK"/>
    <property type="match status" value="1"/>
</dbReference>
<dbReference type="PANTHER" id="PTHR38451">
    <property type="entry name" value="TRNA (ADENINE(22)-N(1))-METHYLTRANSFERASE"/>
    <property type="match status" value="1"/>
</dbReference>
<organism evidence="1 2">
    <name type="scientific">Paenibacillus montanisoli</name>
    <dbReference type="NCBI Taxonomy" id="2081970"/>
    <lineage>
        <taxon>Bacteria</taxon>
        <taxon>Bacillati</taxon>
        <taxon>Bacillota</taxon>
        <taxon>Bacilli</taxon>
        <taxon>Bacillales</taxon>
        <taxon>Paenibacillaceae</taxon>
        <taxon>Paenibacillus</taxon>
    </lineage>
</organism>
<keyword evidence="1" id="KW-0808">Transferase</keyword>
<dbReference type="RefSeq" id="WP_112883151.1">
    <property type="nucleotide sequence ID" value="NZ_QLUW01000002.1"/>
</dbReference>
<protein>
    <submittedName>
        <fullName evidence="1">tRNA (Adenine-N(1))-methyltransferase</fullName>
    </submittedName>
</protein>
<keyword evidence="1" id="KW-0489">Methyltransferase</keyword>
<dbReference type="SUPFAM" id="SSF53335">
    <property type="entry name" value="S-adenosyl-L-methionine-dependent methyltransferases"/>
    <property type="match status" value="1"/>
</dbReference>
<dbReference type="AlphaFoldDB" id="A0A328U9N1"/>
<proteinExistence type="predicted"/>
<dbReference type="GO" id="GO:0032259">
    <property type="term" value="P:methylation"/>
    <property type="evidence" value="ECO:0007669"/>
    <property type="project" value="UniProtKB-KW"/>
</dbReference>
<dbReference type="InterPro" id="IPR029063">
    <property type="entry name" value="SAM-dependent_MTases_sf"/>
</dbReference>
<dbReference type="Pfam" id="PF12847">
    <property type="entry name" value="Methyltransf_18"/>
    <property type="match status" value="1"/>
</dbReference>
<sequence>MIKLSKRLQQIADFVSEGARVADIGSDHALLPVYLLQSGKCPAAIAGELNTGPFKAAKRQVAEAGLTKRIEVRQGDGLEVLVPGEADTVTVAGMGGSLMADILEAGRIAGKLEGVRELVLQPNVGEEIVRKWLVKHGYVLQTEEILEEDGRIYEVLHALHKQHSPAAVTNEDVYNPAILAAVPSMDEEAKLEWLYRMGPYLLRRPTEVLHSKWRLERTKLEWICKQVGQSDTAESRGKEAQLRSEMKGIEEVLSCLPTAKPSSSL</sequence>
<evidence type="ECO:0000313" key="1">
    <source>
        <dbReference type="EMBL" id="RAP76934.1"/>
    </source>
</evidence>
<reference evidence="1 2" key="1">
    <citation type="submission" date="2018-06" db="EMBL/GenBank/DDBJ databases">
        <title>Paenibacillus montanisoli sp. nov., isolated from mountain area soil.</title>
        <authorList>
            <person name="Wu M."/>
        </authorList>
    </citation>
    <scope>NUCLEOTIDE SEQUENCE [LARGE SCALE GENOMIC DNA]</scope>
    <source>
        <strain evidence="1 2">RA17</strain>
    </source>
</reference>
<dbReference type="Proteomes" id="UP000249260">
    <property type="component" value="Unassembled WGS sequence"/>
</dbReference>
<name>A0A328U9N1_9BACL</name>
<dbReference type="Gene3D" id="3.40.50.150">
    <property type="entry name" value="Vaccinia Virus protein VP39"/>
    <property type="match status" value="1"/>
</dbReference>
<accession>A0A328U9N1</accession>
<dbReference type="OrthoDB" id="5881184at2"/>